<evidence type="ECO:0000313" key="3">
    <source>
        <dbReference type="Proteomes" id="UP000535182"/>
    </source>
</evidence>
<dbReference type="EMBL" id="JACHEB010000004">
    <property type="protein sequence ID" value="MBB5328430.1"/>
    <property type="molecule type" value="Genomic_DNA"/>
</dbReference>
<gene>
    <name evidence="2" type="ORF">HDF14_002040</name>
</gene>
<sequence length="105" mass="12017">MSQQNPNQPQDKQPQLKLSNVENYRDGYANSVQVRMSVWDFFLVFGTMTQDVPDELNVKNFQGIYLSPQQAKALWNVLGHNLAQYEQTFGSITLEQLPQTEGPIN</sequence>
<evidence type="ECO:0000256" key="1">
    <source>
        <dbReference type="SAM" id="MobiDB-lite"/>
    </source>
</evidence>
<dbReference type="AlphaFoldDB" id="A0A9X0QDN4"/>
<dbReference type="InterPro" id="IPR021857">
    <property type="entry name" value="DUF3467"/>
</dbReference>
<keyword evidence="3" id="KW-1185">Reference proteome</keyword>
<organism evidence="2 3">
    <name type="scientific">Tunturiibacter gelidiferens</name>
    <dbReference type="NCBI Taxonomy" id="3069689"/>
    <lineage>
        <taxon>Bacteria</taxon>
        <taxon>Pseudomonadati</taxon>
        <taxon>Acidobacteriota</taxon>
        <taxon>Terriglobia</taxon>
        <taxon>Terriglobales</taxon>
        <taxon>Acidobacteriaceae</taxon>
        <taxon>Tunturiibacter</taxon>
    </lineage>
</organism>
<dbReference type="Pfam" id="PF11950">
    <property type="entry name" value="DUF3467"/>
    <property type="match status" value="1"/>
</dbReference>
<proteinExistence type="predicted"/>
<accession>A0A9X0QDN4</accession>
<comment type="caution">
    <text evidence="2">The sequence shown here is derived from an EMBL/GenBank/DDBJ whole genome shotgun (WGS) entry which is preliminary data.</text>
</comment>
<evidence type="ECO:0000313" key="2">
    <source>
        <dbReference type="EMBL" id="MBB5328430.1"/>
    </source>
</evidence>
<name>A0A9X0QDN4_9BACT</name>
<reference evidence="2 3" key="1">
    <citation type="submission" date="2020-08" db="EMBL/GenBank/DDBJ databases">
        <title>Genomic Encyclopedia of Type Strains, Phase IV (KMG-V): Genome sequencing to study the core and pangenomes of soil and plant-associated prokaryotes.</title>
        <authorList>
            <person name="Whitman W."/>
        </authorList>
    </citation>
    <scope>NUCLEOTIDE SEQUENCE [LARGE SCALE GENOMIC DNA]</scope>
    <source>
        <strain evidence="2 3">X5P2</strain>
    </source>
</reference>
<feature type="compositionally biased region" description="Low complexity" evidence="1">
    <location>
        <begin position="1"/>
        <end position="18"/>
    </location>
</feature>
<feature type="region of interest" description="Disordered" evidence="1">
    <location>
        <begin position="1"/>
        <end position="20"/>
    </location>
</feature>
<dbReference type="RefSeq" id="WP_183975921.1">
    <property type="nucleotide sequence ID" value="NZ_JACHEB010000004.1"/>
</dbReference>
<evidence type="ECO:0008006" key="4">
    <source>
        <dbReference type="Google" id="ProtNLM"/>
    </source>
</evidence>
<protein>
    <recommendedName>
        <fullName evidence="4">DUF3467 domain-containing protein</fullName>
    </recommendedName>
</protein>
<dbReference type="Proteomes" id="UP000535182">
    <property type="component" value="Unassembled WGS sequence"/>
</dbReference>